<gene>
    <name evidence="3" type="primary">yecD</name>
    <name evidence="3" type="ORF">SBA1_20095</name>
</gene>
<dbReference type="InterPro" id="IPR000868">
    <property type="entry name" value="Isochorismatase-like_dom"/>
</dbReference>
<dbReference type="PANTHER" id="PTHR43540:SF7">
    <property type="entry name" value="ISOCHORISMATASE FAMILY PROTEIN YECD"/>
    <property type="match status" value="1"/>
</dbReference>
<dbReference type="NCBIfam" id="NF008517">
    <property type="entry name" value="PRK11440.1"/>
    <property type="match status" value="1"/>
</dbReference>
<dbReference type="EMBL" id="OMOD01000111">
    <property type="protein sequence ID" value="SPF38395.1"/>
    <property type="molecule type" value="Genomic_DNA"/>
</dbReference>
<evidence type="ECO:0000313" key="3">
    <source>
        <dbReference type="EMBL" id="SPF38395.1"/>
    </source>
</evidence>
<dbReference type="CDD" id="cd00431">
    <property type="entry name" value="cysteine_hydrolases"/>
    <property type="match status" value="1"/>
</dbReference>
<dbReference type="Gene3D" id="3.40.50.850">
    <property type="entry name" value="Isochorismatase-like"/>
    <property type="match status" value="1"/>
</dbReference>
<keyword evidence="1 3" id="KW-0378">Hydrolase</keyword>
<dbReference type="InterPro" id="IPR050272">
    <property type="entry name" value="Isochorismatase-like_hydrls"/>
</dbReference>
<dbReference type="InterPro" id="IPR036380">
    <property type="entry name" value="Isochorismatase-like_sf"/>
</dbReference>
<dbReference type="PANTHER" id="PTHR43540">
    <property type="entry name" value="PEROXYUREIDOACRYLATE/UREIDOACRYLATE AMIDOHYDROLASE-RELATED"/>
    <property type="match status" value="1"/>
</dbReference>
<proteinExistence type="predicted"/>
<name>A0A2U3KFE6_9BACT</name>
<dbReference type="Pfam" id="PF00857">
    <property type="entry name" value="Isochorismatase"/>
    <property type="match status" value="1"/>
</dbReference>
<evidence type="ECO:0000259" key="2">
    <source>
        <dbReference type="Pfam" id="PF00857"/>
    </source>
</evidence>
<dbReference type="OrthoDB" id="9785724at2"/>
<feature type="domain" description="Isochorismatase-like" evidence="2">
    <location>
        <begin position="11"/>
        <end position="186"/>
    </location>
</feature>
<dbReference type="Proteomes" id="UP000238701">
    <property type="component" value="Unassembled WGS sequence"/>
</dbReference>
<protein>
    <submittedName>
        <fullName evidence="3">Putative hydrolase</fullName>
    </submittedName>
</protein>
<organism evidence="3 4">
    <name type="scientific">Candidatus Sulfotelmatobacter kueseliae</name>
    <dbReference type="NCBI Taxonomy" id="2042962"/>
    <lineage>
        <taxon>Bacteria</taxon>
        <taxon>Pseudomonadati</taxon>
        <taxon>Acidobacteriota</taxon>
        <taxon>Terriglobia</taxon>
        <taxon>Terriglobales</taxon>
        <taxon>Candidatus Korobacteraceae</taxon>
        <taxon>Candidatus Sulfotelmatobacter</taxon>
    </lineage>
</organism>
<evidence type="ECO:0000256" key="1">
    <source>
        <dbReference type="ARBA" id="ARBA00022801"/>
    </source>
</evidence>
<dbReference type="AlphaFoldDB" id="A0A2U3KFE6"/>
<accession>A0A2U3KFE6</accession>
<dbReference type="SUPFAM" id="SSF52499">
    <property type="entry name" value="Isochorismatase-like hydrolases"/>
    <property type="match status" value="1"/>
</dbReference>
<reference evidence="4" key="1">
    <citation type="submission" date="2018-02" db="EMBL/GenBank/DDBJ databases">
        <authorList>
            <person name="Hausmann B."/>
        </authorList>
    </citation>
    <scope>NUCLEOTIDE SEQUENCE [LARGE SCALE GENOMIC DNA]</scope>
    <source>
        <strain evidence="4">Peat soil MAG SbA1</strain>
    </source>
</reference>
<sequence>MSQFILDPRSTAVVVIDIQKGIVGMPGAPHSTASVVANCARLVEAARRLAAQPVLVHVGGSRDGADRLKLTVDQTWSGPAPLPADWSDLAPEIGSHPRDIVILKRQWGAFYGTDLELQLRRRKLSTIVLCGIATEFGVESTARDAYEMGYEQVFAEDAMTGRNADSHANSVTRIFPRMGRVRRTEEIIAALENSQRT</sequence>
<evidence type="ECO:0000313" key="4">
    <source>
        <dbReference type="Proteomes" id="UP000238701"/>
    </source>
</evidence>
<dbReference type="GO" id="GO:0016787">
    <property type="term" value="F:hydrolase activity"/>
    <property type="evidence" value="ECO:0007669"/>
    <property type="project" value="UniProtKB-KW"/>
</dbReference>